<comment type="caution">
    <text evidence="4">The sequence shown here is derived from an EMBL/GenBank/DDBJ whole genome shotgun (WGS) entry which is preliminary data.</text>
</comment>
<dbReference type="Proteomes" id="UP000588158">
    <property type="component" value="Unassembled WGS sequence"/>
</dbReference>
<evidence type="ECO:0000256" key="2">
    <source>
        <dbReference type="SAM" id="MobiDB-lite"/>
    </source>
</evidence>
<dbReference type="EMBL" id="JACHLZ010000001">
    <property type="protein sequence ID" value="MBB5830827.1"/>
    <property type="molecule type" value="Genomic_DNA"/>
</dbReference>
<evidence type="ECO:0000313" key="5">
    <source>
        <dbReference type="Proteomes" id="UP000588158"/>
    </source>
</evidence>
<dbReference type="GO" id="GO:0004519">
    <property type="term" value="F:endonuclease activity"/>
    <property type="evidence" value="ECO:0007669"/>
    <property type="project" value="InterPro"/>
</dbReference>
<sequence length="494" mass="55059">MTQDRVRRAGAERSRRTGQKLTQLWDSGREDSRRLAARYRTLLETTQDPLGPDWDKDEAAMDELNVSLALRCARTQAARILRETHRVGTLLPRTLERLERGDLPVGWFEKVLERTSDLEDDAVRGVDEALGKVALDITPESFSREFGHLITSAISRTPLPERATPAARRRVVMDPPRPDGTGCLRIIGPLPEILDLAERLDRAAHCLQDAQRDALYDGTEVPGDPGGLISASGVLPTLSALRFDLLLAAALDTDGVEVPEPRFRITVTVPFMTMLGESDAPGMLDGTTPLPAEMARELAGREDVWYRILTDPATGRFLPQPAQRYRPSPAQREHLRQRQPTCAVPGCGRPTRELTEFDHIEEFDHEDPAAGGPTSVENLHALCRQHHRLKTLGRLDPVRDDESGTTWWMTSEHLMARQEDSRDLATPQVVEEMTEAWEQFEALRLARVDNARRLCEALEQGLSPSDPIPGPNGEDGWRLGRDGSLQPPGDPPPF</sequence>
<dbReference type="Pfam" id="PF02720">
    <property type="entry name" value="DUF222"/>
    <property type="match status" value="1"/>
</dbReference>
<feature type="region of interest" description="Disordered" evidence="2">
    <location>
        <begin position="459"/>
        <end position="494"/>
    </location>
</feature>
<accession>A0A841AA50</accession>
<proteinExistence type="inferred from homology"/>
<dbReference type="GO" id="GO:0003676">
    <property type="term" value="F:nucleic acid binding"/>
    <property type="evidence" value="ECO:0007669"/>
    <property type="project" value="InterPro"/>
</dbReference>
<feature type="region of interest" description="Disordered" evidence="2">
    <location>
        <begin position="1"/>
        <end position="20"/>
    </location>
</feature>
<dbReference type="AlphaFoldDB" id="A0A841AA50"/>
<dbReference type="RefSeq" id="WP_184324388.1">
    <property type="nucleotide sequence ID" value="NZ_JACHLZ010000001.1"/>
</dbReference>
<feature type="region of interest" description="Disordered" evidence="2">
    <location>
        <begin position="317"/>
        <end position="349"/>
    </location>
</feature>
<keyword evidence="5" id="KW-1185">Reference proteome</keyword>
<dbReference type="Gene3D" id="1.10.30.50">
    <property type="match status" value="1"/>
</dbReference>
<feature type="compositionally biased region" description="Basic and acidic residues" evidence="2">
    <location>
        <begin position="1"/>
        <end position="15"/>
    </location>
</feature>
<name>A0A841AA50_9MICO</name>
<dbReference type="SMART" id="SM00507">
    <property type="entry name" value="HNHc"/>
    <property type="match status" value="1"/>
</dbReference>
<comment type="similarity">
    <text evidence="1">Belongs to the Rv1128c/1148c/1588c/1702c/1945/3466 family.</text>
</comment>
<evidence type="ECO:0000313" key="4">
    <source>
        <dbReference type="EMBL" id="MBB5830827.1"/>
    </source>
</evidence>
<dbReference type="InterPro" id="IPR003615">
    <property type="entry name" value="HNH_nuc"/>
</dbReference>
<dbReference type="Pfam" id="PF01844">
    <property type="entry name" value="HNH"/>
    <property type="match status" value="1"/>
</dbReference>
<dbReference type="GO" id="GO:0008270">
    <property type="term" value="F:zinc ion binding"/>
    <property type="evidence" value="ECO:0007669"/>
    <property type="project" value="InterPro"/>
</dbReference>
<feature type="domain" description="HNH nuclease" evidence="3">
    <location>
        <begin position="330"/>
        <end position="388"/>
    </location>
</feature>
<protein>
    <recommendedName>
        <fullName evidence="3">HNH nuclease domain-containing protein</fullName>
    </recommendedName>
</protein>
<organism evidence="4 5">
    <name type="scientific">Brachybacterium aquaticum</name>
    <dbReference type="NCBI Taxonomy" id="1432564"/>
    <lineage>
        <taxon>Bacteria</taxon>
        <taxon>Bacillati</taxon>
        <taxon>Actinomycetota</taxon>
        <taxon>Actinomycetes</taxon>
        <taxon>Micrococcales</taxon>
        <taxon>Dermabacteraceae</taxon>
        <taxon>Brachybacterium</taxon>
    </lineage>
</organism>
<reference evidence="4 5" key="1">
    <citation type="submission" date="2020-08" db="EMBL/GenBank/DDBJ databases">
        <title>Sequencing the genomes of 1000 actinobacteria strains.</title>
        <authorList>
            <person name="Klenk H.-P."/>
        </authorList>
    </citation>
    <scope>NUCLEOTIDE SEQUENCE [LARGE SCALE GENOMIC DNA]</scope>
    <source>
        <strain evidence="4 5">DSM 28796</strain>
    </source>
</reference>
<dbReference type="InterPro" id="IPR002711">
    <property type="entry name" value="HNH"/>
</dbReference>
<evidence type="ECO:0000256" key="1">
    <source>
        <dbReference type="ARBA" id="ARBA00023450"/>
    </source>
</evidence>
<gene>
    <name evidence="4" type="ORF">HNR70_000640</name>
</gene>
<dbReference type="InterPro" id="IPR003870">
    <property type="entry name" value="DUF222"/>
</dbReference>
<dbReference type="CDD" id="cd00085">
    <property type="entry name" value="HNHc"/>
    <property type="match status" value="1"/>
</dbReference>
<evidence type="ECO:0000259" key="3">
    <source>
        <dbReference type="SMART" id="SM00507"/>
    </source>
</evidence>